<accession>X0RGI9</accession>
<proteinExistence type="predicted"/>
<organism evidence="2">
    <name type="scientific">marine sediment metagenome</name>
    <dbReference type="NCBI Taxonomy" id="412755"/>
    <lineage>
        <taxon>unclassified sequences</taxon>
        <taxon>metagenomes</taxon>
        <taxon>ecological metagenomes</taxon>
    </lineage>
</organism>
<evidence type="ECO:0000313" key="2">
    <source>
        <dbReference type="EMBL" id="GAF67969.1"/>
    </source>
</evidence>
<gene>
    <name evidence="2" type="ORF">S01H1_09865</name>
</gene>
<feature type="region of interest" description="Disordered" evidence="1">
    <location>
        <begin position="1"/>
        <end position="32"/>
    </location>
</feature>
<sequence>GPNFQTGRQTNQAANTTRLLTNYPGTTPAGITPWSLYDGGPYESQSTRSVEGVTAEGGPVTWVVTVNGRELVLPRSTVAGAVIPTDREAITSQGTTRTRVQAIIEWSTGTGTNEWTCVDVSQGVVFRVFGTVARVHPFFYPGVSRAPNIPSTQILTDREPVSLGDTTGFFGATVVQASVQTSKNRSEGFPGSWQCTAGLAGPVQEARVPPFARRVQVQQAVTGAVIPVYEWVDVFGDVIGTVSRVPGTRQTDSVSVPFGAELLRIPALTPGTASAVFEVSQF</sequence>
<reference evidence="2" key="1">
    <citation type="journal article" date="2014" name="Front. Microbiol.">
        <title>High frequency of phylogenetically diverse reductive dehalogenase-homologous genes in deep subseafloor sedimentary metagenomes.</title>
        <authorList>
            <person name="Kawai M."/>
            <person name="Futagami T."/>
            <person name="Toyoda A."/>
            <person name="Takaki Y."/>
            <person name="Nishi S."/>
            <person name="Hori S."/>
            <person name="Arai W."/>
            <person name="Tsubouchi T."/>
            <person name="Morono Y."/>
            <person name="Uchiyama I."/>
            <person name="Ito T."/>
            <person name="Fujiyama A."/>
            <person name="Inagaki F."/>
            <person name="Takami H."/>
        </authorList>
    </citation>
    <scope>NUCLEOTIDE SEQUENCE</scope>
    <source>
        <strain evidence="2">Expedition CK06-06</strain>
    </source>
</reference>
<dbReference type="AlphaFoldDB" id="X0RGI9"/>
<evidence type="ECO:0000256" key="1">
    <source>
        <dbReference type="SAM" id="MobiDB-lite"/>
    </source>
</evidence>
<feature type="non-terminal residue" evidence="2">
    <location>
        <position position="1"/>
    </location>
</feature>
<name>X0RGI9_9ZZZZ</name>
<protein>
    <submittedName>
        <fullName evidence="2">Uncharacterized protein</fullName>
    </submittedName>
</protein>
<dbReference type="EMBL" id="BARS01005038">
    <property type="protein sequence ID" value="GAF67969.1"/>
    <property type="molecule type" value="Genomic_DNA"/>
</dbReference>
<comment type="caution">
    <text evidence="2">The sequence shown here is derived from an EMBL/GenBank/DDBJ whole genome shotgun (WGS) entry which is preliminary data.</text>
</comment>
<feature type="compositionally biased region" description="Polar residues" evidence="1">
    <location>
        <begin position="1"/>
        <end position="25"/>
    </location>
</feature>